<dbReference type="InterPro" id="IPR001320">
    <property type="entry name" value="Iontro_rcpt_C"/>
</dbReference>
<keyword evidence="26" id="KW-1185">Reference proteome</keyword>
<dbReference type="InterPro" id="IPR001508">
    <property type="entry name" value="Iono_Glu_rcpt_met"/>
</dbReference>
<dbReference type="FunFam" id="1.10.287.70:FF:000064">
    <property type="entry name" value="Glutamate receptor ionotropic, kainate"/>
    <property type="match status" value="1"/>
</dbReference>
<dbReference type="InterPro" id="IPR028082">
    <property type="entry name" value="Peripla_BP_I"/>
</dbReference>
<evidence type="ECO:0000256" key="17">
    <source>
        <dbReference type="PIRSR" id="PIRSR601508-1"/>
    </source>
</evidence>
<name>A0A8J2WE51_9CRUS</name>
<dbReference type="Pfam" id="PF01094">
    <property type="entry name" value="ANF_receptor"/>
    <property type="match status" value="1"/>
</dbReference>
<dbReference type="FunFam" id="3.40.50.2300:FF:000106">
    <property type="entry name" value="Glutamate receptor ionotropic, kainate"/>
    <property type="match status" value="1"/>
</dbReference>
<dbReference type="SUPFAM" id="SSF53850">
    <property type="entry name" value="Periplasmic binding protein-like II"/>
    <property type="match status" value="1"/>
</dbReference>
<evidence type="ECO:0000256" key="8">
    <source>
        <dbReference type="ARBA" id="ARBA00023065"/>
    </source>
</evidence>
<accession>A0A8J2WE51</accession>
<dbReference type="PANTHER" id="PTHR18966">
    <property type="entry name" value="IONOTROPIC GLUTAMATE RECEPTOR"/>
    <property type="match status" value="1"/>
</dbReference>
<keyword evidence="8" id="KW-0406">Ion transport</keyword>
<dbReference type="FunFam" id="3.40.190.10:FF:000061">
    <property type="entry name" value="Glutamate receptor, ionotropic kainate"/>
    <property type="match status" value="1"/>
</dbReference>
<protein>
    <recommendedName>
        <fullName evidence="16">Glutamate receptor 1</fullName>
    </recommendedName>
</protein>
<organism evidence="25 26">
    <name type="scientific">Daphnia galeata</name>
    <dbReference type="NCBI Taxonomy" id="27404"/>
    <lineage>
        <taxon>Eukaryota</taxon>
        <taxon>Metazoa</taxon>
        <taxon>Ecdysozoa</taxon>
        <taxon>Arthropoda</taxon>
        <taxon>Crustacea</taxon>
        <taxon>Branchiopoda</taxon>
        <taxon>Diplostraca</taxon>
        <taxon>Cladocera</taxon>
        <taxon>Anomopoda</taxon>
        <taxon>Daphniidae</taxon>
        <taxon>Daphnia</taxon>
    </lineage>
</organism>
<dbReference type="FunFam" id="3.40.190.10:FF:000001">
    <property type="entry name" value="Glutamate receptor ionotropic, kainate 2"/>
    <property type="match status" value="1"/>
</dbReference>
<feature type="binding site" evidence="17">
    <location>
        <position position="737"/>
    </location>
    <ligand>
        <name>L-glutamate</name>
        <dbReference type="ChEBI" id="CHEBI:29985"/>
    </ligand>
</feature>
<dbReference type="Gene3D" id="1.10.287.70">
    <property type="match status" value="1"/>
</dbReference>
<dbReference type="Proteomes" id="UP000789390">
    <property type="component" value="Unassembled WGS sequence"/>
</dbReference>
<evidence type="ECO:0000256" key="15">
    <source>
        <dbReference type="ARBA" id="ARBA00034104"/>
    </source>
</evidence>
<keyword evidence="14" id="KW-0407">Ion channel</keyword>
<feature type="site" description="Interaction with the cone snail toxin Con-ikot-ikot" evidence="18">
    <location>
        <position position="783"/>
    </location>
</feature>
<keyword evidence="10" id="KW-0675">Receptor</keyword>
<feature type="chain" id="PRO_5035324504" description="Glutamate receptor 1" evidence="22">
    <location>
        <begin position="21"/>
        <end position="898"/>
    </location>
</feature>
<sequence length="898" mass="100102">MAFSVLLHCLLVVITTFTLATKTTLALPEVIRIGGLFDSSDPMPESAFRQALDRINENGRFLPKSNLVSLSERLPPNDSHFASRRVCQMLRNGLAAVLGPSSSSTSSHIQSICDALEIPHVNTGCQSRLRRTQYAINLHPHPSALGQAYVDVIHTWDWKTFTILYEEEEAMVRLQHLLKVSTTSGYKINVRKMPQTDNFRPLLKEIDDKGERHIVLDCSAETLAVVLKQAQQVGLITSSYSFFITSLDLHTLDLEDYKYSGTNITGLRLVDLNKIRAANLTKAYSSTSRYYNPAVMNPNATTFTTETALTYDAVHMIAKALAELDRSQDVRVKPLNCDGTDTWIHGNSLINYMTLVEMEGLTGFIKFDTQGYRTFFHLSILELTPEGLSSVSSWNPIDGANVTRPTATEATTLLDENLVNKTLIVSSKLSDPYFMLKESSEMLTGNDRFEGFVVDVIDEVSKLLGFKYTLRMVSDSNYGSLNPVTGEWNGIIRELLEEKVDLGIADLSITYEREQAVDFSLPFMNTGISILYKKPQKQPPSLFSFLSPLSVEVWIYMCAAYVGISLALFILARLTPFEWVNPHPCDPNPKELENNFNFLNSTWFTIGSLMQQGCDLAPKATSTRMVAGIWWFFTMIMISSYTANLAAFLTIERVESPISSVDDLAKQTKIKYGLVGSGSTGAFFRDAKIANYQRMWQFMEANNRSSTPTNPGPYTKSNMEGVKRVQDSKGLYAFLMESSTIEFFTERKCDLTQVGGMIDSKGYGIAMRPGSPYRAAISQAVLKLQETNRLLILKSRWWKEKRGGGACKDEGGGSSAASELGLANVGGVFVVLVVGLLIAIFISMCEFVWEARKSVNDEGGNFWKGMLREFRSAIRTTGNSKPVKRRYGSSVPRSESKL</sequence>
<feature type="site" description="Interaction with the cone snail toxin Con-ikot-ikot" evidence="18">
    <location>
        <position position="685"/>
    </location>
</feature>
<feature type="transmembrane region" description="Helical" evidence="21">
    <location>
        <begin position="825"/>
        <end position="849"/>
    </location>
</feature>
<dbReference type="Pfam" id="PF10613">
    <property type="entry name" value="Lig_chan-Glu_bd"/>
    <property type="match status" value="1"/>
</dbReference>
<evidence type="ECO:0000256" key="18">
    <source>
        <dbReference type="PIRSR" id="PIRSR601508-2"/>
    </source>
</evidence>
<evidence type="ECO:0000256" key="9">
    <source>
        <dbReference type="ARBA" id="ARBA00023136"/>
    </source>
</evidence>
<feature type="domain" description="Ionotropic glutamate receptor C-terminal" evidence="23">
    <location>
        <begin position="422"/>
        <end position="800"/>
    </location>
</feature>
<evidence type="ECO:0000256" key="6">
    <source>
        <dbReference type="ARBA" id="ARBA00022989"/>
    </source>
</evidence>
<dbReference type="AlphaFoldDB" id="A0A8J2WE51"/>
<keyword evidence="2" id="KW-0813">Transport</keyword>
<keyword evidence="3" id="KW-1003">Cell membrane</keyword>
<feature type="site" description="Crucial to convey clamshell closure to channel opening" evidence="18">
    <location>
        <position position="658"/>
    </location>
</feature>
<evidence type="ECO:0000256" key="7">
    <source>
        <dbReference type="ARBA" id="ARBA00023018"/>
    </source>
</evidence>
<keyword evidence="11" id="KW-0325">Glycoprotein</keyword>
<keyword evidence="7" id="KW-0770">Synapse</keyword>
<dbReference type="EMBL" id="CAKKLH010000113">
    <property type="protein sequence ID" value="CAH0103727.1"/>
    <property type="molecule type" value="Genomic_DNA"/>
</dbReference>
<feature type="binding site" evidence="17">
    <location>
        <position position="508"/>
    </location>
    <ligand>
        <name>L-glutamate</name>
        <dbReference type="ChEBI" id="CHEBI:29985"/>
    </ligand>
</feature>
<dbReference type="Gene3D" id="3.40.50.2300">
    <property type="match status" value="2"/>
</dbReference>
<evidence type="ECO:0000256" key="22">
    <source>
        <dbReference type="SAM" id="SignalP"/>
    </source>
</evidence>
<evidence type="ECO:0000256" key="14">
    <source>
        <dbReference type="ARBA" id="ARBA00023303"/>
    </source>
</evidence>
<comment type="similarity">
    <text evidence="1">Belongs to the glutamate-gated ion channel (TC 1.A.10.1) family.</text>
</comment>
<evidence type="ECO:0000256" key="12">
    <source>
        <dbReference type="ARBA" id="ARBA00023257"/>
    </source>
</evidence>
<feature type="transmembrane region" description="Helical" evidence="21">
    <location>
        <begin position="629"/>
        <end position="651"/>
    </location>
</feature>
<keyword evidence="4 21" id="KW-0812">Transmembrane</keyword>
<dbReference type="SMART" id="SM00918">
    <property type="entry name" value="Lig_chan-Glu_bd"/>
    <property type="match status" value="1"/>
</dbReference>
<evidence type="ECO:0000256" key="1">
    <source>
        <dbReference type="ARBA" id="ARBA00008685"/>
    </source>
</evidence>
<evidence type="ECO:0000256" key="19">
    <source>
        <dbReference type="PIRSR" id="PIRSR601508-3"/>
    </source>
</evidence>
<evidence type="ECO:0000256" key="13">
    <source>
        <dbReference type="ARBA" id="ARBA00023286"/>
    </source>
</evidence>
<dbReference type="GO" id="GO:0008328">
    <property type="term" value="C:ionotropic glutamate receptor complex"/>
    <property type="evidence" value="ECO:0007669"/>
    <property type="project" value="UniProtKB-ARBA"/>
</dbReference>
<keyword evidence="19" id="KW-1015">Disulfide bond</keyword>
<feature type="binding site" evidence="17">
    <location>
        <position position="679"/>
    </location>
    <ligand>
        <name>L-glutamate</name>
        <dbReference type="ChEBI" id="CHEBI:29985"/>
    </ligand>
</feature>
<dbReference type="Pfam" id="PF00060">
    <property type="entry name" value="Lig_chan"/>
    <property type="match status" value="1"/>
</dbReference>
<keyword evidence="9 21" id="KW-0472">Membrane</keyword>
<evidence type="ECO:0000313" key="26">
    <source>
        <dbReference type="Proteomes" id="UP000789390"/>
    </source>
</evidence>
<keyword evidence="12" id="KW-0628">Postsynaptic cell membrane</keyword>
<evidence type="ECO:0000256" key="3">
    <source>
        <dbReference type="ARBA" id="ARBA00022475"/>
    </source>
</evidence>
<evidence type="ECO:0000313" key="25">
    <source>
        <dbReference type="EMBL" id="CAH0103727.1"/>
    </source>
</evidence>
<evidence type="ECO:0000256" key="11">
    <source>
        <dbReference type="ARBA" id="ARBA00023180"/>
    </source>
</evidence>
<evidence type="ECO:0000256" key="10">
    <source>
        <dbReference type="ARBA" id="ARBA00023170"/>
    </source>
</evidence>
<evidence type="ECO:0000259" key="24">
    <source>
        <dbReference type="SMART" id="SM00918"/>
    </source>
</evidence>
<feature type="binding site" evidence="17">
    <location>
        <position position="513"/>
    </location>
    <ligand>
        <name>L-glutamate</name>
        <dbReference type="ChEBI" id="CHEBI:29985"/>
    </ligand>
</feature>
<feature type="region of interest" description="Disordered" evidence="20">
    <location>
        <begin position="879"/>
        <end position="898"/>
    </location>
</feature>
<evidence type="ECO:0000256" key="5">
    <source>
        <dbReference type="ARBA" id="ARBA00022729"/>
    </source>
</evidence>
<feature type="signal peptide" evidence="22">
    <location>
        <begin position="1"/>
        <end position="20"/>
    </location>
</feature>
<keyword evidence="13" id="KW-1071">Ligand-gated ion channel</keyword>
<dbReference type="Gene3D" id="3.40.190.10">
    <property type="entry name" value="Periplasmic binding protein-like II"/>
    <property type="match status" value="2"/>
</dbReference>
<evidence type="ECO:0000256" key="21">
    <source>
        <dbReference type="SAM" id="Phobius"/>
    </source>
</evidence>
<keyword evidence="6 21" id="KW-1133">Transmembrane helix</keyword>
<feature type="transmembrane region" description="Helical" evidence="21">
    <location>
        <begin position="553"/>
        <end position="572"/>
    </location>
</feature>
<dbReference type="InterPro" id="IPR001828">
    <property type="entry name" value="ANF_lig-bd_rcpt"/>
</dbReference>
<dbReference type="CDD" id="cd06382">
    <property type="entry name" value="PBP1_iGluR_Kainate"/>
    <property type="match status" value="1"/>
</dbReference>
<evidence type="ECO:0000256" key="20">
    <source>
        <dbReference type="SAM" id="MobiDB-lite"/>
    </source>
</evidence>
<evidence type="ECO:0000256" key="4">
    <source>
        <dbReference type="ARBA" id="ARBA00022692"/>
    </source>
</evidence>
<dbReference type="PRINTS" id="PR00177">
    <property type="entry name" value="NMDARECEPTOR"/>
</dbReference>
<dbReference type="InterPro" id="IPR015683">
    <property type="entry name" value="Ionotropic_Glu_rcpt"/>
</dbReference>
<gene>
    <name evidence="25" type="ORF">DGAL_LOCUS6310</name>
</gene>
<reference evidence="25" key="1">
    <citation type="submission" date="2021-11" db="EMBL/GenBank/DDBJ databases">
        <authorList>
            <person name="Schell T."/>
        </authorList>
    </citation>
    <scope>NUCLEOTIDE SEQUENCE</scope>
    <source>
        <strain evidence="25">M5</strain>
    </source>
</reference>
<dbReference type="OrthoDB" id="5984008at2759"/>
<evidence type="ECO:0000256" key="16">
    <source>
        <dbReference type="ARBA" id="ARBA00072754"/>
    </source>
</evidence>
<comment type="caution">
    <text evidence="25">The sequence shown here is derived from an EMBL/GenBank/DDBJ whole genome shotgun (WGS) entry which is preliminary data.</text>
</comment>
<feature type="disulfide bond" evidence="19">
    <location>
        <begin position="749"/>
        <end position="807"/>
    </location>
</feature>
<feature type="binding site" evidence="17">
    <location>
        <position position="680"/>
    </location>
    <ligand>
        <name>L-glutamate</name>
        <dbReference type="ChEBI" id="CHEBI:29985"/>
    </ligand>
</feature>
<dbReference type="SUPFAM" id="SSF53822">
    <property type="entry name" value="Periplasmic binding protein-like I"/>
    <property type="match status" value="1"/>
</dbReference>
<comment type="subcellular location">
    <subcellularLocation>
        <location evidence="15">Postsynaptic cell membrane</location>
        <topology evidence="15">Multi-pass membrane protein</topology>
    </subcellularLocation>
</comment>
<dbReference type="InterPro" id="IPR019594">
    <property type="entry name" value="Glu/Gly-bd"/>
</dbReference>
<evidence type="ECO:0000259" key="23">
    <source>
        <dbReference type="SMART" id="SM00079"/>
    </source>
</evidence>
<keyword evidence="5 22" id="KW-0732">Signal</keyword>
<dbReference type="SMART" id="SM00079">
    <property type="entry name" value="PBPe"/>
    <property type="match status" value="1"/>
</dbReference>
<evidence type="ECO:0000256" key="2">
    <source>
        <dbReference type="ARBA" id="ARBA00022448"/>
    </source>
</evidence>
<dbReference type="GO" id="GO:0004970">
    <property type="term" value="F:glutamate-gated receptor activity"/>
    <property type="evidence" value="ECO:0007669"/>
    <property type="project" value="UniProtKB-ARBA"/>
</dbReference>
<proteinExistence type="inferred from homology"/>
<feature type="domain" description="Ionotropic glutamate receptor L-glutamate and glycine-binding" evidence="24">
    <location>
        <begin position="432"/>
        <end position="497"/>
    </location>
</feature>
<dbReference type="GO" id="GO:0045211">
    <property type="term" value="C:postsynaptic membrane"/>
    <property type="evidence" value="ECO:0007669"/>
    <property type="project" value="UniProtKB-SubCell"/>
</dbReference>